<feature type="compositionally biased region" description="Polar residues" evidence="4">
    <location>
        <begin position="68"/>
        <end position="78"/>
    </location>
</feature>
<dbReference type="Gene3D" id="3.30.870.10">
    <property type="entry name" value="Endonuclease Chain A"/>
    <property type="match status" value="1"/>
</dbReference>
<reference evidence="6 7" key="1">
    <citation type="submission" date="2024-09" db="EMBL/GenBank/DDBJ databases">
        <title>A chromosome-level genome assembly of Gray's grenadier anchovy, Coilia grayii.</title>
        <authorList>
            <person name="Fu Z."/>
        </authorList>
    </citation>
    <scope>NUCLEOTIDE SEQUENCE [LARGE SCALE GENOMIC DNA]</scope>
    <source>
        <strain evidence="6">G4</strain>
        <tissue evidence="6">Muscle</tissue>
    </source>
</reference>
<feature type="region of interest" description="Disordered" evidence="4">
    <location>
        <begin position="813"/>
        <end position="967"/>
    </location>
</feature>
<feature type="domain" description="Scaffolding anchor of CK1" evidence="5">
    <location>
        <begin position="13"/>
        <end position="288"/>
    </location>
</feature>
<dbReference type="PANTHER" id="PTHR16181:SF26">
    <property type="entry name" value="PROTEIN FAM83H"/>
    <property type="match status" value="1"/>
</dbReference>
<feature type="region of interest" description="Disordered" evidence="4">
    <location>
        <begin position="1004"/>
        <end position="1071"/>
    </location>
</feature>
<feature type="compositionally biased region" description="Basic and acidic residues" evidence="4">
    <location>
        <begin position="583"/>
        <end position="602"/>
    </location>
</feature>
<comment type="subcellular location">
    <subcellularLocation>
        <location evidence="1">Cytoplasm</location>
    </subcellularLocation>
</comment>
<comment type="caution">
    <text evidence="6">The sequence shown here is derived from an EMBL/GenBank/DDBJ whole genome shotgun (WGS) entry which is preliminary data.</text>
</comment>
<sequence length="1164" mass="131158">MAHRSQSSSVGENPLDPNYLPPHYREEYRLAIDALIENGEEGYYQFLQSAGVVEFLSQLEIEHIKRNVQTPQAQQAPSGSLPELTYHQADEDGSSDTYWPLHSDLDAPGLDLGWPLPQHSFVGPTEVTTLVNPSDPEMPSIKEQARRLIKKAQQVIAVVMDVFTDIDLFADLLDAAVRHVPVYILLDEQNAHHFVNMVASCKVNLEMIHMMRVRTVSGVTYFCRTGKSFKGQVMDRFLLTDCRAVLSGNYSFMWSFEKIHRCIAHLFLGELVATFDEEFRILFAQSQPLVLENALVASDVGSGYFGNQFGLKRSQSMRQTRGYFRQSELSAYSFGDRLDSALPFRREDPFRHTMELSGGAGLQMGKYSSQQFRTQQSYLEQGRSIMASQQMERNAYKRHSYAEGTQESYSSSRLYMKHRVMSNLEEMEQQYQREKHMHHTEGMGGQGCYEQLRSRALQHMDQHSDSGHLPELEPPSDYNVLSSDDLSPGQSHPQVGRYDPPSHKRPTVGQAYACQSSPTQTHPPDIKQPRFAGAKLDRGTQEQDVRQGLRDWRISSYLSTYEDAGDECLQEPLGPDAFDEPDSEGRFDIKEHPSRPKLDIRPRYGKPILPDRKGIKDSSTTDMESKMKPSDSLSSLGTEEEADTRDYGFTKHESFRSRINPMLQRSSRLRSSLIFSSSTLETHNTSSLMTSTMEEKDPIRTSSVVAEILEKRRSLSREPFDWSKHKKTQATDSADPKTSDSTAVAPAKTTKKATDELKEETQEDTNKTKVETTKTTEVKESVNEKADVKPSTLNMNDPESRLLYFKELAAKRKGARSGLESIADKSHETGLKKSDLLTTTTTADKPPEIKVTETESVKPGPTSQTEKSAVASVKPKPPDLILEKHNKSSETEKEESLEVKKDAKTLKPFPSPKFFKKDPLKSFKNPTPSRRVSTGEDILTDATDAEKSEMKKSRSQSSSGMLHPEPRENVSIMRQGSNTSLNTLHADSKDTKALDFLKKQTQRLKGFIGSKGEKKGTHSSDSKSMKTVPEIKEGVTDADHLASSTENHKATTKPSQSRYQSSTSNVLFSSNLRDDTKVILEQISANSQKNRLEMAKQAEAAESDEGGDGAGQSSNLEREFSQRFHNKNRFGRTPTPANPQERDNLLKRIESFRKEKKVYSRFEH</sequence>
<feature type="compositionally biased region" description="Polar residues" evidence="4">
    <location>
        <begin position="513"/>
        <end position="522"/>
    </location>
</feature>
<feature type="region of interest" description="Disordered" evidence="4">
    <location>
        <begin position="719"/>
        <end position="800"/>
    </location>
</feature>
<feature type="compositionally biased region" description="Basic and acidic residues" evidence="4">
    <location>
        <begin position="458"/>
        <end position="471"/>
    </location>
</feature>
<protein>
    <recommendedName>
        <fullName evidence="5">Scaffolding anchor of CK1 domain-containing protein</fullName>
    </recommendedName>
</protein>
<keyword evidence="7" id="KW-1185">Reference proteome</keyword>
<feature type="region of interest" description="Disordered" evidence="4">
    <location>
        <begin position="567"/>
        <end position="649"/>
    </location>
</feature>
<dbReference type="PANTHER" id="PTHR16181">
    <property type="entry name" value="PROTEIN FAM83A-RELATED"/>
    <property type="match status" value="1"/>
</dbReference>
<dbReference type="AlphaFoldDB" id="A0ABD1J2B1"/>
<evidence type="ECO:0000313" key="7">
    <source>
        <dbReference type="Proteomes" id="UP001591681"/>
    </source>
</evidence>
<gene>
    <name evidence="6" type="ORF">ACEWY4_024208</name>
</gene>
<comment type="similarity">
    <text evidence="2">Belongs to the FAM83 family.</text>
</comment>
<dbReference type="FunFam" id="3.30.870.10:FF:000004">
    <property type="entry name" value="protein FAM83H isoform X2"/>
    <property type="match status" value="1"/>
</dbReference>
<evidence type="ECO:0000313" key="6">
    <source>
        <dbReference type="EMBL" id="KAL2080415.1"/>
    </source>
</evidence>
<feature type="compositionally biased region" description="Basic and acidic residues" evidence="4">
    <location>
        <begin position="1140"/>
        <end position="1149"/>
    </location>
</feature>
<feature type="compositionally biased region" description="Basic and acidic residues" evidence="4">
    <location>
        <begin position="881"/>
        <end position="905"/>
    </location>
</feature>
<feature type="region of interest" description="Disordered" evidence="4">
    <location>
        <begin position="1084"/>
        <end position="1149"/>
    </location>
</feature>
<feature type="compositionally biased region" description="Basic and acidic residues" evidence="4">
    <location>
        <begin position="845"/>
        <end position="856"/>
    </location>
</feature>
<dbReference type="InterPro" id="IPR050944">
    <property type="entry name" value="FAM83"/>
</dbReference>
<feature type="compositionally biased region" description="Basic and acidic residues" evidence="4">
    <location>
        <begin position="535"/>
        <end position="547"/>
    </location>
</feature>
<evidence type="ECO:0000259" key="5">
    <source>
        <dbReference type="Pfam" id="PF07894"/>
    </source>
</evidence>
<feature type="compositionally biased region" description="Polar residues" evidence="4">
    <location>
        <begin position="479"/>
        <end position="493"/>
    </location>
</feature>
<evidence type="ECO:0000256" key="1">
    <source>
        <dbReference type="ARBA" id="ARBA00004496"/>
    </source>
</evidence>
<feature type="compositionally biased region" description="Polar residues" evidence="4">
    <location>
        <begin position="1"/>
        <end position="11"/>
    </location>
</feature>
<dbReference type="EMBL" id="JBHFQA010000021">
    <property type="protein sequence ID" value="KAL2080415.1"/>
    <property type="molecule type" value="Genomic_DNA"/>
</dbReference>
<dbReference type="Pfam" id="PF07894">
    <property type="entry name" value="SACK1"/>
    <property type="match status" value="1"/>
</dbReference>
<accession>A0ABD1J2B1</accession>
<keyword evidence="3" id="KW-0963">Cytoplasm</keyword>
<name>A0ABD1J2B1_9TELE</name>
<feature type="compositionally biased region" description="Polar residues" evidence="4">
    <location>
        <begin position="1052"/>
        <end position="1071"/>
    </location>
</feature>
<feature type="region of interest" description="Disordered" evidence="4">
    <location>
        <begin position="1"/>
        <end position="20"/>
    </location>
</feature>
<organism evidence="6 7">
    <name type="scientific">Coilia grayii</name>
    <name type="common">Gray's grenadier anchovy</name>
    <dbReference type="NCBI Taxonomy" id="363190"/>
    <lineage>
        <taxon>Eukaryota</taxon>
        <taxon>Metazoa</taxon>
        <taxon>Chordata</taxon>
        <taxon>Craniata</taxon>
        <taxon>Vertebrata</taxon>
        <taxon>Euteleostomi</taxon>
        <taxon>Actinopterygii</taxon>
        <taxon>Neopterygii</taxon>
        <taxon>Teleostei</taxon>
        <taxon>Clupei</taxon>
        <taxon>Clupeiformes</taxon>
        <taxon>Clupeoidei</taxon>
        <taxon>Engraulidae</taxon>
        <taxon>Coilinae</taxon>
        <taxon>Coilia</taxon>
    </lineage>
</organism>
<feature type="compositionally biased region" description="Basic and acidic residues" evidence="4">
    <location>
        <begin position="752"/>
        <end position="788"/>
    </location>
</feature>
<dbReference type="GO" id="GO:0005737">
    <property type="term" value="C:cytoplasm"/>
    <property type="evidence" value="ECO:0007669"/>
    <property type="project" value="UniProtKB-SubCell"/>
</dbReference>
<dbReference type="Proteomes" id="UP001591681">
    <property type="component" value="Unassembled WGS sequence"/>
</dbReference>
<proteinExistence type="inferred from homology"/>
<feature type="compositionally biased region" description="Polar residues" evidence="4">
    <location>
        <begin position="679"/>
        <end position="692"/>
    </location>
</feature>
<dbReference type="SUPFAM" id="SSF56024">
    <property type="entry name" value="Phospholipase D/nuclease"/>
    <property type="match status" value="1"/>
</dbReference>
<evidence type="ECO:0000256" key="3">
    <source>
        <dbReference type="ARBA" id="ARBA00022490"/>
    </source>
</evidence>
<feature type="compositionally biased region" description="Basic and acidic residues" evidence="4">
    <location>
        <begin position="1011"/>
        <end position="1040"/>
    </location>
</feature>
<dbReference type="InterPro" id="IPR012461">
    <property type="entry name" value="SACK1"/>
</dbReference>
<evidence type="ECO:0000256" key="2">
    <source>
        <dbReference type="ARBA" id="ARBA00006937"/>
    </source>
</evidence>
<evidence type="ECO:0000256" key="4">
    <source>
        <dbReference type="SAM" id="MobiDB-lite"/>
    </source>
</evidence>
<feature type="region of interest" description="Disordered" evidence="4">
    <location>
        <begin position="679"/>
        <end position="701"/>
    </location>
</feature>
<feature type="region of interest" description="Disordered" evidence="4">
    <location>
        <begin position="68"/>
        <end position="97"/>
    </location>
</feature>
<feature type="region of interest" description="Disordered" evidence="4">
    <location>
        <begin position="458"/>
        <end position="547"/>
    </location>
</feature>
<feature type="compositionally biased region" description="Basic and acidic residues" evidence="4">
    <location>
        <begin position="822"/>
        <end position="835"/>
    </location>
</feature>